<feature type="compositionally biased region" description="Basic and acidic residues" evidence="1">
    <location>
        <begin position="1143"/>
        <end position="1156"/>
    </location>
</feature>
<feature type="region of interest" description="Disordered" evidence="1">
    <location>
        <begin position="430"/>
        <end position="450"/>
    </location>
</feature>
<feature type="region of interest" description="Disordered" evidence="1">
    <location>
        <begin position="1053"/>
        <end position="1458"/>
    </location>
</feature>
<feature type="compositionally biased region" description="Polar residues" evidence="1">
    <location>
        <begin position="1672"/>
        <end position="1688"/>
    </location>
</feature>
<feature type="compositionally biased region" description="Polar residues" evidence="1">
    <location>
        <begin position="1012"/>
        <end position="1021"/>
    </location>
</feature>
<feature type="compositionally biased region" description="Low complexity" evidence="1">
    <location>
        <begin position="300"/>
        <end position="310"/>
    </location>
</feature>
<dbReference type="Gene3D" id="2.60.200.20">
    <property type="match status" value="1"/>
</dbReference>
<feature type="compositionally biased region" description="Polar residues" evidence="1">
    <location>
        <begin position="504"/>
        <end position="514"/>
    </location>
</feature>
<proteinExistence type="predicted"/>
<feature type="region of interest" description="Disordered" evidence="1">
    <location>
        <begin position="358"/>
        <end position="377"/>
    </location>
</feature>
<feature type="region of interest" description="Disordered" evidence="1">
    <location>
        <begin position="1652"/>
        <end position="2140"/>
    </location>
</feature>
<feature type="compositionally biased region" description="Polar residues" evidence="1">
    <location>
        <begin position="844"/>
        <end position="857"/>
    </location>
</feature>
<evidence type="ECO:0000313" key="2">
    <source>
        <dbReference type="EMBL" id="MAA19948.1"/>
    </source>
</evidence>
<feature type="region of interest" description="Disordered" evidence="1">
    <location>
        <begin position="732"/>
        <end position="766"/>
    </location>
</feature>
<evidence type="ECO:0008006" key="3">
    <source>
        <dbReference type="Google" id="ProtNLM"/>
    </source>
</evidence>
<feature type="compositionally biased region" description="Polar residues" evidence="1">
    <location>
        <begin position="358"/>
        <end position="372"/>
    </location>
</feature>
<feature type="compositionally biased region" description="Polar residues" evidence="1">
    <location>
        <begin position="175"/>
        <end position="185"/>
    </location>
</feature>
<dbReference type="SUPFAM" id="SSF49879">
    <property type="entry name" value="SMAD/FHA domain"/>
    <property type="match status" value="1"/>
</dbReference>
<feature type="region of interest" description="Disordered" evidence="1">
    <location>
        <begin position="242"/>
        <end position="353"/>
    </location>
</feature>
<feature type="compositionally biased region" description="Polar residues" evidence="1">
    <location>
        <begin position="1372"/>
        <end position="1384"/>
    </location>
</feature>
<feature type="compositionally biased region" description="Polar residues" evidence="1">
    <location>
        <begin position="672"/>
        <end position="681"/>
    </location>
</feature>
<feature type="compositionally biased region" description="Polar residues" evidence="1">
    <location>
        <begin position="609"/>
        <end position="619"/>
    </location>
</feature>
<evidence type="ECO:0000256" key="1">
    <source>
        <dbReference type="SAM" id="MobiDB-lite"/>
    </source>
</evidence>
<feature type="compositionally biased region" description="Basic and acidic residues" evidence="1">
    <location>
        <begin position="2167"/>
        <end position="2176"/>
    </location>
</feature>
<feature type="region of interest" description="Disordered" evidence="1">
    <location>
        <begin position="797"/>
        <end position="925"/>
    </location>
</feature>
<feature type="compositionally biased region" description="Low complexity" evidence="1">
    <location>
        <begin position="575"/>
        <end position="585"/>
    </location>
</feature>
<feature type="compositionally biased region" description="Polar residues" evidence="1">
    <location>
        <begin position="1113"/>
        <end position="1132"/>
    </location>
</feature>
<feature type="compositionally biased region" description="Polar residues" evidence="1">
    <location>
        <begin position="1440"/>
        <end position="1458"/>
    </location>
</feature>
<feature type="compositionally biased region" description="Basic and acidic residues" evidence="1">
    <location>
        <begin position="1692"/>
        <end position="1708"/>
    </location>
</feature>
<feature type="region of interest" description="Disordered" evidence="1">
    <location>
        <begin position="956"/>
        <end position="1039"/>
    </location>
</feature>
<feature type="region of interest" description="Disordered" evidence="1">
    <location>
        <begin position="504"/>
        <end position="703"/>
    </location>
</feature>
<feature type="compositionally biased region" description="Polar residues" evidence="1">
    <location>
        <begin position="986"/>
        <end position="995"/>
    </location>
</feature>
<accession>A0A224YQR6</accession>
<feature type="region of interest" description="Disordered" evidence="1">
    <location>
        <begin position="100"/>
        <end position="161"/>
    </location>
</feature>
<feature type="compositionally biased region" description="Polar residues" evidence="1">
    <location>
        <begin position="243"/>
        <end position="263"/>
    </location>
</feature>
<protein>
    <recommendedName>
        <fullName evidence="3">FHA domain-containing protein</fullName>
    </recommendedName>
</protein>
<feature type="compositionally biased region" description="Polar residues" evidence="1">
    <location>
        <begin position="523"/>
        <end position="548"/>
    </location>
</feature>
<feature type="compositionally biased region" description="Polar residues" evidence="1">
    <location>
        <begin position="1545"/>
        <end position="1557"/>
    </location>
</feature>
<feature type="region of interest" description="Disordered" evidence="1">
    <location>
        <begin position="2158"/>
        <end position="2202"/>
    </location>
</feature>
<feature type="compositionally biased region" description="Polar residues" evidence="1">
    <location>
        <begin position="1058"/>
        <end position="1069"/>
    </location>
</feature>
<feature type="compositionally biased region" description="Basic and acidic residues" evidence="1">
    <location>
        <begin position="629"/>
        <end position="639"/>
    </location>
</feature>
<organism evidence="2">
    <name type="scientific">Rhipicephalus zambeziensis</name>
    <dbReference type="NCBI Taxonomy" id="60191"/>
    <lineage>
        <taxon>Eukaryota</taxon>
        <taxon>Metazoa</taxon>
        <taxon>Ecdysozoa</taxon>
        <taxon>Arthropoda</taxon>
        <taxon>Chelicerata</taxon>
        <taxon>Arachnida</taxon>
        <taxon>Acari</taxon>
        <taxon>Parasitiformes</taxon>
        <taxon>Ixodida</taxon>
        <taxon>Ixodoidea</taxon>
        <taxon>Ixodidae</taxon>
        <taxon>Rhipicephalinae</taxon>
        <taxon>Rhipicephalus</taxon>
        <taxon>Rhipicephalus</taxon>
    </lineage>
</organism>
<feature type="compositionally biased region" description="Basic residues" evidence="1">
    <location>
        <begin position="1171"/>
        <end position="1180"/>
    </location>
</feature>
<feature type="region of interest" description="Disordered" evidence="1">
    <location>
        <begin position="1528"/>
        <end position="1576"/>
    </location>
</feature>
<feature type="compositionally biased region" description="Basic and acidic residues" evidence="1">
    <location>
        <begin position="659"/>
        <end position="671"/>
    </location>
</feature>
<feature type="compositionally biased region" description="Polar residues" evidence="1">
    <location>
        <begin position="1751"/>
        <end position="1773"/>
    </location>
</feature>
<feature type="compositionally biased region" description="Polar residues" evidence="1">
    <location>
        <begin position="1919"/>
        <end position="1928"/>
    </location>
</feature>
<feature type="compositionally biased region" description="Basic and acidic residues" evidence="1">
    <location>
        <begin position="1274"/>
        <end position="1285"/>
    </location>
</feature>
<feature type="compositionally biased region" description="Low complexity" evidence="1">
    <location>
        <begin position="145"/>
        <end position="156"/>
    </location>
</feature>
<reference evidence="2" key="1">
    <citation type="journal article" date="2017" name="Parasit. Vectors">
        <title>Sialotranscriptomics of Rhipicephalus zambeziensis reveals intricate expression profiles of secretory proteins and suggests tight temporal transcriptional regulation during blood-feeding.</title>
        <authorList>
            <person name="de Castro M.H."/>
            <person name="de Klerk D."/>
            <person name="Pienaar R."/>
            <person name="Rees D.J.G."/>
            <person name="Mans B.J."/>
        </authorList>
    </citation>
    <scope>NUCLEOTIDE SEQUENCE</scope>
    <source>
        <tissue evidence="2">Salivary glands</tissue>
    </source>
</reference>
<feature type="compositionally biased region" description="Polar residues" evidence="1">
    <location>
        <begin position="1190"/>
        <end position="1199"/>
    </location>
</feature>
<dbReference type="InterPro" id="IPR008984">
    <property type="entry name" value="SMAD_FHA_dom_sf"/>
</dbReference>
<feature type="compositionally biased region" description="Polar residues" evidence="1">
    <location>
        <begin position="1238"/>
        <end position="1248"/>
    </location>
</feature>
<feature type="compositionally biased region" description="Polar residues" evidence="1">
    <location>
        <begin position="1083"/>
        <end position="1094"/>
    </location>
</feature>
<feature type="compositionally biased region" description="Polar residues" evidence="1">
    <location>
        <begin position="1565"/>
        <end position="1574"/>
    </location>
</feature>
<sequence length="2202" mass="235471">MVWYPKIFAIKKKGATGTELPFPSGRCSIGGDSSCDVHIRGAGPAHCLLIVDMNKQAHVINVSGTKDVLRNDEHVPNEAFLSHGDVITVGSRQFRFEWVSNQKKEGTHTSPSSTGTEKRKEGARESSTSKGDASKESLAAQQANGTPGVSTPTTSSFDQSLYKTPCIPPEVFVSPLSTTNSSDAGNRSERPSRSRSAVAHGAARNVQAATRAKRLSWSDGLSYSPSDVSDISSSRKLLRATRKSSLSTNLATPVQGASSTQGCDGSDIAPVAESPGSGQLYDSSDSTPLIDEPRMQALYSRSSLTSMTDSSTEDERSASLGSLSKGPGKRRRSSQIITQGQSPKLRRQNGCEDVQDTSLANHDDCNGQSVSEKSLRKNSVEDCTAHIKSFATPSAANGILIASTPVASATRKSRMETGSARKSNTLLRQAQKNRSAYSTLHPQGSSLASNAASPELSFLSSRSSSRLAFRSFKGKDSAGGLQTSNTLDDTTLGCELLFETPQSSFNLSSTSSKENGIVHDMSDSSPQNDSGRQTSHRASPATQTSLLHTSGRRRSTASSRMSEQSEVQELETVDTSSSRRTSSHSMMDAKSSRTPASKKVDDEVPDSSVPGTPNALNASRTKRTPVSKTSDEETRKRGDVATVQSPKISGTKRTPASKKVKEEETPERKTLDTSLPAQVSAGNVDVSRENSFTSGGASTSMNATAGYPEFVGTPTNLNASRSKQTVALKKVNKETTKQDMSGIPKSVNVLGTKEGTPTASHVNEKEQGAACISSFKDESSNGTFVAMGDPVAYARRARSGRVSASRTPASKKTSGKFPEEEIVKTPEVNKPTEVFDIIDGMDPQQVTGDTTNGQTVANGEAALEESFRSRSTRSSRTPISHGIHLDTPEQVAARRPNSSTASKVKQSPALKKASRGSQKHNSGVDTSVIFNISGPKETVASQEVEDFEQQAVCASPSNNLTSDCSDVAVGRSARTRRSTRMPDALNISSGTSTPVATKEEVVNTPHSKRVSVNKQTPASNKATRRAVEQETMGTPSIKQSNSDITVAFLNESAKTRSVRPSCTPSSKKANTLMLEQDDAGTPGTFNSVKANCTTPVGKGMEEANEDALCMPQSIRTSGAKQTLASKKVQQNDEAADPKSPSDGMRDALEESLRTELPEQDIDSTPKTLSSRAKRTPGSKKVKNEMEPLENESQSTSPSKHVTAGGTEVAVAEPSKKKQSRNSRTPASKKASAEVPQEQAVSTPKTLNISVAEYVPVSNEDSLISKASGARKTPTNREEKATEQRTRGRMSSALATSDSMSVAVDESVRKRSARLSHTISSEKLNADTLDQDIVSTPSSESASRAARTSVSMDAATTKQKMMETPKPLRAVEMTQTSATTSANKKTPQHKTRDISPSKVVTPDSITAEGSIRARRGRYTNTPVSKEASAEVLQQDALSPVVPNTTVKHTPGSLNTNEETAKQQVVETVKQDVVDSLQSRRASRAKWTPAPSEVNLEKKVPALETAGSSPSKQIVSEGVTAEKFVGRRSARSSCTAALKRDEEITQEKTVGTPSTSFSVDEQVPSVGEQNGVTTEQKAAVSPVKRAKCTPGSARILQEADVSGHETAHKPLANCVSNTNDVAVEEAVRPARGRSNCTLASMKVSVATSESELILEDKQMPSSEKANKAQKQVAVRTQKSLKVSGTKQKQASGKVRKDDDDAQHEAAELRSECVASNDADDDTVGSVIKKSARASRTPASKDIHLYAVEPEAVGTTSRSRSKRTVASNKVNENVMESETDTPKLKAGKSRRKPASSSVNDQDKESEQEVGGVLLLEHATPGVTDVVEEQTTIRSARSRRTPAPKCTDEDVPKSENGATSSSSKARRKPVSKATNERPELDAAMCSNAVGAKETPASGKINKEDETSAEMKNVNVALEDSTRPVRSTRSCRTVASRKADTNVLEQETAEQPQLKKTRAKRTQAPKKVHEEEVPSSSVELLAENVVSSEKEPTQSPMLAQRKRAVKQSKKDQNCEPAETFSSREKPEQEINDEAVAPPLTTTTRKGRGKRALTSQEDGTETLISTVEDNGGTNKRKRGRLPKQVAPPMDVLEENSAEELSAKVGISSKSTRSRRVATSKQELNDEALASDASHTDEAMVRRSKRKAVEETGIVIDPATVEVAPKKTRGRRAKAVESTHVDEEGSAAKASKSGQPEEVAPAKRTRKRV</sequence>
<name>A0A224YQR6_9ACAR</name>
<feature type="compositionally biased region" description="Polar residues" evidence="1">
    <location>
        <begin position="276"/>
        <end position="287"/>
    </location>
</feature>
<feature type="compositionally biased region" description="Polar residues" evidence="1">
    <location>
        <begin position="689"/>
        <end position="703"/>
    </location>
</feature>
<feature type="compositionally biased region" description="Basic residues" evidence="1">
    <location>
        <begin position="1950"/>
        <end position="1961"/>
    </location>
</feature>
<feature type="compositionally biased region" description="Polar residues" evidence="1">
    <location>
        <begin position="642"/>
        <end position="654"/>
    </location>
</feature>
<dbReference type="CDD" id="cd22673">
    <property type="entry name" value="FHA_Ki67"/>
    <property type="match status" value="1"/>
</dbReference>
<dbReference type="EMBL" id="GFPF01008802">
    <property type="protein sequence ID" value="MAA19948.1"/>
    <property type="molecule type" value="Transcribed_RNA"/>
</dbReference>
<feature type="region of interest" description="Disordered" evidence="1">
    <location>
        <begin position="173"/>
        <end position="213"/>
    </location>
</feature>
<feature type="compositionally biased region" description="Polar residues" evidence="1">
    <location>
        <begin position="2047"/>
        <end position="2067"/>
    </location>
</feature>
<feature type="compositionally biased region" description="Low complexity" evidence="1">
    <location>
        <begin position="1333"/>
        <end position="1350"/>
    </location>
</feature>
<feature type="compositionally biased region" description="Polar residues" evidence="1">
    <location>
        <begin position="896"/>
        <end position="905"/>
    </location>
</feature>